<dbReference type="OrthoDB" id="571871at2"/>
<protein>
    <submittedName>
        <fullName evidence="1">Uncharacterized protein</fullName>
    </submittedName>
</protein>
<dbReference type="AlphaFoldDB" id="A0A401G2Y0"/>
<dbReference type="EMBL" id="BEXT01000001">
    <property type="protein sequence ID" value="GBC63576.1"/>
    <property type="molecule type" value="Genomic_DNA"/>
</dbReference>
<name>A0A401G2Y0_9BACT</name>
<reference evidence="2" key="2">
    <citation type="submission" date="2019-01" db="EMBL/GenBank/DDBJ databases">
        <title>Genome sequence of Desulfonema ishimotonii strain Tokyo 01.</title>
        <authorList>
            <person name="Fukui M."/>
        </authorList>
    </citation>
    <scope>NUCLEOTIDE SEQUENCE [LARGE SCALE GENOMIC DNA]</scope>
    <source>
        <strain evidence="2">Tokyo 01</strain>
    </source>
</reference>
<proteinExistence type="predicted"/>
<gene>
    <name evidence="1" type="ORF">DENIS_4574</name>
</gene>
<comment type="caution">
    <text evidence="1">The sequence shown here is derived from an EMBL/GenBank/DDBJ whole genome shotgun (WGS) entry which is preliminary data.</text>
</comment>
<dbReference type="Proteomes" id="UP000288096">
    <property type="component" value="Unassembled WGS sequence"/>
</dbReference>
<evidence type="ECO:0000313" key="1">
    <source>
        <dbReference type="EMBL" id="GBC63576.1"/>
    </source>
</evidence>
<organism evidence="1 2">
    <name type="scientific">Desulfonema ishimotonii</name>
    <dbReference type="NCBI Taxonomy" id="45657"/>
    <lineage>
        <taxon>Bacteria</taxon>
        <taxon>Pseudomonadati</taxon>
        <taxon>Thermodesulfobacteriota</taxon>
        <taxon>Desulfobacteria</taxon>
        <taxon>Desulfobacterales</taxon>
        <taxon>Desulfococcaceae</taxon>
        <taxon>Desulfonema</taxon>
    </lineage>
</organism>
<accession>A0A401G2Y0</accession>
<keyword evidence="2" id="KW-1185">Reference proteome</keyword>
<evidence type="ECO:0000313" key="2">
    <source>
        <dbReference type="Proteomes" id="UP000288096"/>
    </source>
</evidence>
<dbReference type="RefSeq" id="WP_124330631.1">
    <property type="nucleotide sequence ID" value="NZ_BEXT01000001.1"/>
</dbReference>
<sequence>MQKKHIEIKPFTWLYAPLSLVSRCDADIHLFEDDRAVVIVSDREDNLGIGIRDGVMTISRTVMDKHGIRPEHLTWIETRTEAGEAIHEQVRFETDAAGQPAPVRTPVDAAAVQALIDRAG</sequence>
<reference evidence="2" key="1">
    <citation type="submission" date="2017-11" db="EMBL/GenBank/DDBJ databases">
        <authorList>
            <person name="Watanabe M."/>
            <person name="Kojima H."/>
        </authorList>
    </citation>
    <scope>NUCLEOTIDE SEQUENCE [LARGE SCALE GENOMIC DNA]</scope>
    <source>
        <strain evidence="2">Tokyo 01</strain>
    </source>
</reference>